<protein>
    <recommendedName>
        <fullName evidence="5">Pentatricopeptide repeat-containing protein</fullName>
    </recommendedName>
</protein>
<dbReference type="Proteomes" id="UP000631114">
    <property type="component" value="Unassembled WGS sequence"/>
</dbReference>
<evidence type="ECO:0000256" key="1">
    <source>
        <dbReference type="ARBA" id="ARBA00022737"/>
    </source>
</evidence>
<dbReference type="EMBL" id="JADFTS010000009">
    <property type="protein sequence ID" value="KAF9587802.1"/>
    <property type="molecule type" value="Genomic_DNA"/>
</dbReference>
<dbReference type="Gene3D" id="1.25.40.10">
    <property type="entry name" value="Tetratricopeptide repeat domain"/>
    <property type="match status" value="1"/>
</dbReference>
<sequence length="97" mass="11485">MRGVSCFWCRGIRYMIAGYVKNGEVGIAKECFDVMPERYIWSWNSMITWYVGVGDMEAARELFEGMVVRDVVNVLMLCVYLSFMTYYKFVRVFVIMR</sequence>
<organism evidence="3 4">
    <name type="scientific">Coptis chinensis</name>
    <dbReference type="NCBI Taxonomy" id="261450"/>
    <lineage>
        <taxon>Eukaryota</taxon>
        <taxon>Viridiplantae</taxon>
        <taxon>Streptophyta</taxon>
        <taxon>Embryophyta</taxon>
        <taxon>Tracheophyta</taxon>
        <taxon>Spermatophyta</taxon>
        <taxon>Magnoliopsida</taxon>
        <taxon>Ranunculales</taxon>
        <taxon>Ranunculaceae</taxon>
        <taxon>Coptidoideae</taxon>
        <taxon>Coptis</taxon>
    </lineage>
</organism>
<dbReference type="InterPro" id="IPR011990">
    <property type="entry name" value="TPR-like_helical_dom_sf"/>
</dbReference>
<dbReference type="InterPro" id="IPR002885">
    <property type="entry name" value="PPR_rpt"/>
</dbReference>
<keyword evidence="2" id="KW-1133">Transmembrane helix</keyword>
<evidence type="ECO:0000313" key="3">
    <source>
        <dbReference type="EMBL" id="KAF9587802.1"/>
    </source>
</evidence>
<keyword evidence="2" id="KW-0472">Membrane</keyword>
<evidence type="ECO:0000256" key="2">
    <source>
        <dbReference type="SAM" id="Phobius"/>
    </source>
</evidence>
<evidence type="ECO:0000313" key="4">
    <source>
        <dbReference type="Proteomes" id="UP000631114"/>
    </source>
</evidence>
<evidence type="ECO:0008006" key="5">
    <source>
        <dbReference type="Google" id="ProtNLM"/>
    </source>
</evidence>
<dbReference type="NCBIfam" id="TIGR00756">
    <property type="entry name" value="PPR"/>
    <property type="match status" value="1"/>
</dbReference>
<name>A0A835GXP2_9MAGN</name>
<keyword evidence="2" id="KW-0812">Transmembrane</keyword>
<comment type="caution">
    <text evidence="3">The sequence shown here is derived from an EMBL/GenBank/DDBJ whole genome shotgun (WGS) entry which is preliminary data.</text>
</comment>
<keyword evidence="4" id="KW-1185">Reference proteome</keyword>
<dbReference type="OrthoDB" id="185373at2759"/>
<gene>
    <name evidence="3" type="ORF">IFM89_005677</name>
</gene>
<feature type="transmembrane region" description="Helical" evidence="2">
    <location>
        <begin position="71"/>
        <end position="90"/>
    </location>
</feature>
<keyword evidence="1" id="KW-0677">Repeat</keyword>
<accession>A0A835GXP2</accession>
<proteinExistence type="predicted"/>
<reference evidence="3 4" key="1">
    <citation type="submission" date="2020-10" db="EMBL/GenBank/DDBJ databases">
        <title>The Coptis chinensis genome and diversification of protoberbering-type alkaloids.</title>
        <authorList>
            <person name="Wang B."/>
            <person name="Shu S."/>
            <person name="Song C."/>
            <person name="Liu Y."/>
        </authorList>
    </citation>
    <scope>NUCLEOTIDE SEQUENCE [LARGE SCALE GENOMIC DNA]</scope>
    <source>
        <strain evidence="3">HL-2020</strain>
        <tissue evidence="3">Leaf</tissue>
    </source>
</reference>
<dbReference type="Pfam" id="PF01535">
    <property type="entry name" value="PPR"/>
    <property type="match status" value="2"/>
</dbReference>
<dbReference type="AlphaFoldDB" id="A0A835GXP2"/>